<evidence type="ECO:0000313" key="2">
    <source>
        <dbReference type="Proteomes" id="UP000324748"/>
    </source>
</evidence>
<protein>
    <submittedName>
        <fullName evidence="1">Uncharacterized protein</fullName>
    </submittedName>
</protein>
<evidence type="ECO:0000313" key="1">
    <source>
        <dbReference type="EMBL" id="KAA1070410.1"/>
    </source>
</evidence>
<gene>
    <name evidence="1" type="ORF">PGT21_011549</name>
</gene>
<name>A0A5B0M350_PUCGR</name>
<reference evidence="1 2" key="1">
    <citation type="submission" date="2019-05" db="EMBL/GenBank/DDBJ databases">
        <title>Emergence of the Ug99 lineage of the wheat stem rust pathogen through somatic hybridization.</title>
        <authorList>
            <person name="Li F."/>
            <person name="Upadhyaya N.M."/>
            <person name="Sperschneider J."/>
            <person name="Matny O."/>
            <person name="Nguyen-Phuc H."/>
            <person name="Mago R."/>
            <person name="Raley C."/>
            <person name="Miller M.E."/>
            <person name="Silverstein K.A.T."/>
            <person name="Henningsen E."/>
            <person name="Hirsch C.D."/>
            <person name="Visser B."/>
            <person name="Pretorius Z.A."/>
            <person name="Steffenson B.J."/>
            <person name="Schwessinger B."/>
            <person name="Dodds P.N."/>
            <person name="Figueroa M."/>
        </authorList>
    </citation>
    <scope>NUCLEOTIDE SEQUENCE [LARGE SCALE GENOMIC DNA]</scope>
    <source>
        <strain evidence="1">21-0</strain>
    </source>
</reference>
<dbReference type="Proteomes" id="UP000324748">
    <property type="component" value="Unassembled WGS sequence"/>
</dbReference>
<proteinExistence type="predicted"/>
<keyword evidence="2" id="KW-1185">Reference proteome</keyword>
<organism evidence="1 2">
    <name type="scientific">Puccinia graminis f. sp. tritici</name>
    <dbReference type="NCBI Taxonomy" id="56615"/>
    <lineage>
        <taxon>Eukaryota</taxon>
        <taxon>Fungi</taxon>
        <taxon>Dikarya</taxon>
        <taxon>Basidiomycota</taxon>
        <taxon>Pucciniomycotina</taxon>
        <taxon>Pucciniomycetes</taxon>
        <taxon>Pucciniales</taxon>
        <taxon>Pucciniaceae</taxon>
        <taxon>Puccinia</taxon>
    </lineage>
</organism>
<dbReference type="EMBL" id="VSWC01000171">
    <property type="protein sequence ID" value="KAA1070410.1"/>
    <property type="molecule type" value="Genomic_DNA"/>
</dbReference>
<sequence length="173" mass="19098">MLNSISLSLDAEKHNSPVVHAYDDALKDCVRMKARMFLLIPSLEAYSNNPHKDGTLSKLLTLYYLTLRPTWGFSQRKAQVMNLVGIFPTSHRENSRWLDTAHPTSGPCRRSSRGKLANVMSTEEVKPMTLPCVRPAWRACQRAPTTPGGQPDPTPPAVRQAIFLGGVAQVGST</sequence>
<dbReference type="AlphaFoldDB" id="A0A5B0M350"/>
<comment type="caution">
    <text evidence="1">The sequence shown here is derived from an EMBL/GenBank/DDBJ whole genome shotgun (WGS) entry which is preliminary data.</text>
</comment>
<accession>A0A5B0M350</accession>